<name>A0A9E7IAA3_9LILI</name>
<dbReference type="EMBL" id="CP097511">
    <property type="protein sequence ID" value="URE44232.1"/>
    <property type="molecule type" value="Genomic_DNA"/>
</dbReference>
<evidence type="ECO:0000256" key="1">
    <source>
        <dbReference type="SAM" id="MobiDB-lite"/>
    </source>
</evidence>
<accession>A0A9E7IAA3</accession>
<feature type="compositionally biased region" description="Polar residues" evidence="1">
    <location>
        <begin position="25"/>
        <end position="49"/>
    </location>
</feature>
<dbReference type="AlphaFoldDB" id="A0A9E7IAA3"/>
<protein>
    <submittedName>
        <fullName evidence="2">Uncharacterized protein</fullName>
    </submittedName>
</protein>
<proteinExistence type="predicted"/>
<sequence length="133" mass="14835">MVRALGRPLPQTRVRRSASWRRQGETGQQRGPWRSTPTTCERGSRGESSGWISRCKRGLVWNKSILAPISCFAPPPAALFSLRLGEVMSQHRMPTGRGLGREHDGAAAEESPDEEQVLIKGWGFFVFLITAFQ</sequence>
<gene>
    <name evidence="2" type="ORF">MUK42_08183</name>
</gene>
<reference evidence="2" key="1">
    <citation type="submission" date="2022-05" db="EMBL/GenBank/DDBJ databases">
        <title>The Musa troglodytarum L. genome provides insights into the mechanism of non-climacteric behaviour and enrichment of carotenoids.</title>
        <authorList>
            <person name="Wang J."/>
        </authorList>
    </citation>
    <scope>NUCLEOTIDE SEQUENCE</scope>
    <source>
        <tissue evidence="2">Leaf</tissue>
    </source>
</reference>
<evidence type="ECO:0000313" key="2">
    <source>
        <dbReference type="EMBL" id="URE44232.1"/>
    </source>
</evidence>
<feature type="region of interest" description="Disordered" evidence="1">
    <location>
        <begin position="1"/>
        <end position="49"/>
    </location>
</feature>
<evidence type="ECO:0000313" key="3">
    <source>
        <dbReference type="Proteomes" id="UP001055439"/>
    </source>
</evidence>
<organism evidence="2 3">
    <name type="scientific">Musa troglodytarum</name>
    <name type="common">fe'i banana</name>
    <dbReference type="NCBI Taxonomy" id="320322"/>
    <lineage>
        <taxon>Eukaryota</taxon>
        <taxon>Viridiplantae</taxon>
        <taxon>Streptophyta</taxon>
        <taxon>Embryophyta</taxon>
        <taxon>Tracheophyta</taxon>
        <taxon>Spermatophyta</taxon>
        <taxon>Magnoliopsida</taxon>
        <taxon>Liliopsida</taxon>
        <taxon>Zingiberales</taxon>
        <taxon>Musaceae</taxon>
        <taxon>Musa</taxon>
    </lineage>
</organism>
<feature type="region of interest" description="Disordered" evidence="1">
    <location>
        <begin position="93"/>
        <end position="112"/>
    </location>
</feature>
<keyword evidence="3" id="KW-1185">Reference proteome</keyword>
<dbReference type="Proteomes" id="UP001055439">
    <property type="component" value="Chromosome 9"/>
</dbReference>